<evidence type="ECO:0000313" key="3">
    <source>
        <dbReference type="EMBL" id="KAF2814208.1"/>
    </source>
</evidence>
<organism evidence="3">
    <name type="scientific">Mytilinidion resinicola</name>
    <dbReference type="NCBI Taxonomy" id="574789"/>
    <lineage>
        <taxon>Eukaryota</taxon>
        <taxon>Fungi</taxon>
        <taxon>Dikarya</taxon>
        <taxon>Ascomycota</taxon>
        <taxon>Pezizomycotina</taxon>
        <taxon>Dothideomycetes</taxon>
        <taxon>Pleosporomycetidae</taxon>
        <taxon>Mytilinidiales</taxon>
        <taxon>Mytilinidiaceae</taxon>
        <taxon>Mytilinidion</taxon>
    </lineage>
</organism>
<evidence type="ECO:0000256" key="1">
    <source>
        <dbReference type="SAM" id="Coils"/>
    </source>
</evidence>
<feature type="compositionally biased region" description="Pro residues" evidence="2">
    <location>
        <begin position="46"/>
        <end position="65"/>
    </location>
</feature>
<feature type="coiled-coil region" evidence="1">
    <location>
        <begin position="184"/>
        <end position="288"/>
    </location>
</feature>
<accession>A0A6A6Z0A2</accession>
<feature type="region of interest" description="Disordered" evidence="2">
    <location>
        <begin position="19"/>
        <end position="96"/>
    </location>
</feature>
<dbReference type="AlphaFoldDB" id="A0A6A6Z0A2"/>
<evidence type="ECO:0000313" key="5">
    <source>
        <dbReference type="RefSeq" id="XP_033581172.1"/>
    </source>
</evidence>
<name>A0A6A6Z0A2_9PEZI</name>
<sequence>KNNFIELLSTLQVHTTQQLLHHLPTRPHYRQNKSTMPDPNANATVNPPPNPEPSSTPTPTSPSTPVPDSILPPSYPATSPPSYTETPPDPSTSLPAGAHPCPSCLGSTRGPPCPRCPEYRSNAPSSKRSSTVPIKDLYKVRRESSARARQESLAVSKAFEAYKEGCAGGAYRGSELASKYRDCKAKAEAGVARIAKALQEAERNLHNATLVAGNAANAAVKAGHEKYKAEGEKRRAEREMVAAREAMQRKGQEVLRWGKEKEKCEKEEVRWEKEARFLEKEAQEWEKLRHDWDVASREARLETRDLVESYNQRVARSRATQQERRSTGNSGR</sequence>
<keyword evidence="4" id="KW-1185">Reference proteome</keyword>
<dbReference type="EMBL" id="MU003695">
    <property type="protein sequence ID" value="KAF2814208.1"/>
    <property type="molecule type" value="Genomic_DNA"/>
</dbReference>
<reference evidence="5" key="3">
    <citation type="submission" date="2025-04" db="UniProtKB">
        <authorList>
            <consortium name="RefSeq"/>
        </authorList>
    </citation>
    <scope>IDENTIFICATION</scope>
    <source>
        <strain evidence="5">CBS 304.34</strain>
    </source>
</reference>
<feature type="non-terminal residue" evidence="3">
    <location>
        <position position="1"/>
    </location>
</feature>
<gene>
    <name evidence="3 5" type="ORF">BDZ99DRAFT_554571</name>
</gene>
<feature type="compositionally biased region" description="Polar residues" evidence="2">
    <location>
        <begin position="310"/>
        <end position="320"/>
    </location>
</feature>
<dbReference type="Proteomes" id="UP000504636">
    <property type="component" value="Unplaced"/>
</dbReference>
<evidence type="ECO:0000313" key="4">
    <source>
        <dbReference type="Proteomes" id="UP000504636"/>
    </source>
</evidence>
<evidence type="ECO:0000256" key="2">
    <source>
        <dbReference type="SAM" id="MobiDB-lite"/>
    </source>
</evidence>
<keyword evidence="1" id="KW-0175">Coiled coil</keyword>
<reference evidence="5" key="2">
    <citation type="submission" date="2020-04" db="EMBL/GenBank/DDBJ databases">
        <authorList>
            <consortium name="NCBI Genome Project"/>
        </authorList>
    </citation>
    <scope>NUCLEOTIDE SEQUENCE</scope>
    <source>
        <strain evidence="5">CBS 304.34</strain>
    </source>
</reference>
<reference evidence="3 5" key="1">
    <citation type="journal article" date="2020" name="Stud. Mycol.">
        <title>101 Dothideomycetes genomes: a test case for predicting lifestyles and emergence of pathogens.</title>
        <authorList>
            <person name="Haridas S."/>
            <person name="Albert R."/>
            <person name="Binder M."/>
            <person name="Bloem J."/>
            <person name="Labutti K."/>
            <person name="Salamov A."/>
            <person name="Andreopoulos B."/>
            <person name="Baker S."/>
            <person name="Barry K."/>
            <person name="Bills G."/>
            <person name="Bluhm B."/>
            <person name="Cannon C."/>
            <person name="Castanera R."/>
            <person name="Culley D."/>
            <person name="Daum C."/>
            <person name="Ezra D."/>
            <person name="Gonzalez J."/>
            <person name="Henrissat B."/>
            <person name="Kuo A."/>
            <person name="Liang C."/>
            <person name="Lipzen A."/>
            <person name="Lutzoni F."/>
            <person name="Magnuson J."/>
            <person name="Mondo S."/>
            <person name="Nolan M."/>
            <person name="Ohm R."/>
            <person name="Pangilinan J."/>
            <person name="Park H.-J."/>
            <person name="Ramirez L."/>
            <person name="Alfaro M."/>
            <person name="Sun H."/>
            <person name="Tritt A."/>
            <person name="Yoshinaga Y."/>
            <person name="Zwiers L.-H."/>
            <person name="Turgeon B."/>
            <person name="Goodwin S."/>
            <person name="Spatafora J."/>
            <person name="Crous P."/>
            <person name="Grigoriev I."/>
        </authorList>
    </citation>
    <scope>NUCLEOTIDE SEQUENCE</scope>
    <source>
        <strain evidence="3 5">CBS 304.34</strain>
    </source>
</reference>
<dbReference type="RefSeq" id="XP_033581172.1">
    <property type="nucleotide sequence ID" value="XM_033727131.1"/>
</dbReference>
<proteinExistence type="predicted"/>
<feature type="region of interest" description="Disordered" evidence="2">
    <location>
        <begin position="310"/>
        <end position="332"/>
    </location>
</feature>
<dbReference type="OrthoDB" id="10578659at2759"/>
<protein>
    <submittedName>
        <fullName evidence="3 5">Uncharacterized protein</fullName>
    </submittedName>
</protein>
<dbReference type="GeneID" id="54468024"/>